<dbReference type="Pfam" id="PF01292">
    <property type="entry name" value="Ni_hydr_CYTB"/>
    <property type="match status" value="1"/>
</dbReference>
<evidence type="ECO:0000256" key="2">
    <source>
        <dbReference type="ARBA" id="ARBA00022475"/>
    </source>
</evidence>
<name>A0ABU6DGL7_9BACL</name>
<feature type="transmembrane region" description="Helical" evidence="6">
    <location>
        <begin position="92"/>
        <end position="112"/>
    </location>
</feature>
<dbReference type="RefSeq" id="WP_127455181.1">
    <property type="nucleotide sequence ID" value="NZ_JAROBY010000041.1"/>
</dbReference>
<dbReference type="SUPFAM" id="SSF81342">
    <property type="entry name" value="Transmembrane di-heme cytochromes"/>
    <property type="match status" value="1"/>
</dbReference>
<feature type="transmembrane region" description="Helical" evidence="6">
    <location>
        <begin position="50"/>
        <end position="71"/>
    </location>
</feature>
<dbReference type="InterPro" id="IPR016174">
    <property type="entry name" value="Di-haem_cyt_TM"/>
</dbReference>
<reference evidence="8 9" key="1">
    <citation type="submission" date="2023-03" db="EMBL/GenBank/DDBJ databases">
        <title>Bacillus Genome Sequencing.</title>
        <authorList>
            <person name="Dunlap C."/>
        </authorList>
    </citation>
    <scope>NUCLEOTIDE SEQUENCE [LARGE SCALE GENOMIC DNA]</scope>
    <source>
        <strain evidence="8 9">NRS-1351</strain>
    </source>
</reference>
<feature type="transmembrane region" description="Helical" evidence="6">
    <location>
        <begin position="12"/>
        <end position="30"/>
    </location>
</feature>
<keyword evidence="3 6" id="KW-0812">Transmembrane</keyword>
<evidence type="ECO:0000313" key="8">
    <source>
        <dbReference type="EMBL" id="MEB4796894.1"/>
    </source>
</evidence>
<keyword evidence="2" id="KW-1003">Cell membrane</keyword>
<feature type="transmembrane region" description="Helical" evidence="6">
    <location>
        <begin position="118"/>
        <end position="145"/>
    </location>
</feature>
<evidence type="ECO:0000256" key="6">
    <source>
        <dbReference type="SAM" id="Phobius"/>
    </source>
</evidence>
<comment type="caution">
    <text evidence="8">The sequence shown here is derived from an EMBL/GenBank/DDBJ whole genome shotgun (WGS) entry which is preliminary data.</text>
</comment>
<dbReference type="Gene3D" id="1.20.950.20">
    <property type="entry name" value="Transmembrane di-heme cytochromes, Chain C"/>
    <property type="match status" value="1"/>
</dbReference>
<gene>
    <name evidence="8" type="ORF">P5G65_23615</name>
</gene>
<keyword evidence="9" id="KW-1185">Reference proteome</keyword>
<feature type="domain" description="Cytochrome b561 bacterial/Ni-hydrogenase" evidence="7">
    <location>
        <begin position="13"/>
        <end position="144"/>
    </location>
</feature>
<protein>
    <submittedName>
        <fullName evidence="8">Cytochrome b/b6 domain-containing protein</fullName>
    </submittedName>
</protein>
<keyword evidence="4 6" id="KW-1133">Transmembrane helix</keyword>
<dbReference type="EMBL" id="JAROBY010000041">
    <property type="protein sequence ID" value="MEB4796894.1"/>
    <property type="molecule type" value="Genomic_DNA"/>
</dbReference>
<proteinExistence type="predicted"/>
<evidence type="ECO:0000256" key="1">
    <source>
        <dbReference type="ARBA" id="ARBA00004651"/>
    </source>
</evidence>
<keyword evidence="5 6" id="KW-0472">Membrane</keyword>
<evidence type="ECO:0000256" key="4">
    <source>
        <dbReference type="ARBA" id="ARBA00022989"/>
    </source>
</evidence>
<accession>A0ABU6DGL7</accession>
<comment type="subcellular location">
    <subcellularLocation>
        <location evidence="1">Cell membrane</location>
        <topology evidence="1">Multi-pass membrane protein</topology>
    </subcellularLocation>
</comment>
<evidence type="ECO:0000259" key="7">
    <source>
        <dbReference type="Pfam" id="PF01292"/>
    </source>
</evidence>
<evidence type="ECO:0000256" key="3">
    <source>
        <dbReference type="ARBA" id="ARBA00022692"/>
    </source>
</evidence>
<evidence type="ECO:0000256" key="5">
    <source>
        <dbReference type="ARBA" id="ARBA00023136"/>
    </source>
</evidence>
<evidence type="ECO:0000313" key="9">
    <source>
        <dbReference type="Proteomes" id="UP001355653"/>
    </source>
</evidence>
<sequence>MSMKGRPVRLDAIAHWIWTILFMLLALSGFPMMGARFGWMFGYDFGFADFVHRIVSVLFIVWVFLALLYAIKEMMKRKPEKISWLPVGKKGFSRFTFFVTLLLIFSGFLLWFHPLIPYLFGTFGFMIHEIAALVSIGSIVWHIYVKRYILQDIVKRK</sequence>
<organism evidence="8 9">
    <name type="scientific">Paenibacillus chondroitinus</name>
    <dbReference type="NCBI Taxonomy" id="59842"/>
    <lineage>
        <taxon>Bacteria</taxon>
        <taxon>Bacillati</taxon>
        <taxon>Bacillota</taxon>
        <taxon>Bacilli</taxon>
        <taxon>Bacillales</taxon>
        <taxon>Paenibacillaceae</taxon>
        <taxon>Paenibacillus</taxon>
    </lineage>
</organism>
<dbReference type="Proteomes" id="UP001355653">
    <property type="component" value="Unassembled WGS sequence"/>
</dbReference>
<dbReference type="InterPro" id="IPR011577">
    <property type="entry name" value="Cyt_b561_bac/Ni-Hgenase"/>
</dbReference>